<dbReference type="PROSITE" id="PS50937">
    <property type="entry name" value="HTH_MERR_2"/>
    <property type="match status" value="1"/>
</dbReference>
<evidence type="ECO:0000313" key="4">
    <source>
        <dbReference type="Proteomes" id="UP001324533"/>
    </source>
</evidence>
<dbReference type="PANTHER" id="PTHR30204:SF93">
    <property type="entry name" value="HTH MERR-TYPE DOMAIN-CONTAINING PROTEIN"/>
    <property type="match status" value="1"/>
</dbReference>
<dbReference type="InterPro" id="IPR000551">
    <property type="entry name" value="MerR-type_HTH_dom"/>
</dbReference>
<protein>
    <submittedName>
        <fullName evidence="3">MerR family DNA-binding transcriptional regulator</fullName>
    </submittedName>
</protein>
<dbReference type="Pfam" id="PF00376">
    <property type="entry name" value="MerR"/>
    <property type="match status" value="1"/>
</dbReference>
<dbReference type="SMART" id="SM00422">
    <property type="entry name" value="HTH_MERR"/>
    <property type="match status" value="1"/>
</dbReference>
<evidence type="ECO:0000256" key="1">
    <source>
        <dbReference type="ARBA" id="ARBA00023125"/>
    </source>
</evidence>
<dbReference type="GO" id="GO:0003677">
    <property type="term" value="F:DNA binding"/>
    <property type="evidence" value="ECO:0007669"/>
    <property type="project" value="UniProtKB-KW"/>
</dbReference>
<dbReference type="InterPro" id="IPR009061">
    <property type="entry name" value="DNA-bd_dom_put_sf"/>
</dbReference>
<name>A0ABZ0V894_9MICO</name>
<dbReference type="Gene3D" id="1.10.1660.10">
    <property type="match status" value="1"/>
</dbReference>
<dbReference type="RefSeq" id="WP_322409978.1">
    <property type="nucleotide sequence ID" value="NZ_CP139779.1"/>
</dbReference>
<dbReference type="Proteomes" id="UP001324533">
    <property type="component" value="Chromosome"/>
</dbReference>
<reference evidence="3 4" key="1">
    <citation type="submission" date="2023-06" db="EMBL/GenBank/DDBJ databases">
        <title>Rock-solubilizing bacteria, Microbacterium invictum, promotes re-establishment of vegetation in rocky wasteland by accelerating rock bio-weathering and reshaping soil bacterial community.</title>
        <authorList>
            <person name="Liu C."/>
        </authorList>
    </citation>
    <scope>NUCLEOTIDE SEQUENCE [LARGE SCALE GENOMIC DNA]</scope>
    <source>
        <strain evidence="3 4">X-18</strain>
    </source>
</reference>
<keyword evidence="1 3" id="KW-0238">DNA-binding</keyword>
<keyword evidence="4" id="KW-1185">Reference proteome</keyword>
<gene>
    <name evidence="3" type="ORF">T9R20_14295</name>
</gene>
<sequence>MAWSTRQLADLAGTTVKAVRHYHKVGLLEEPERLSNGYKQYQVPHLIRLLQIVRLAELGVPLSQIATLDRSEERPDDAIAVLDAELAATIARLQRVREELAVILQHRSPAALPARFAPLADRLTEPDQSLVMIYSRVFDDEAIGELERMIRDNPVSAAEAELVALPADADRDTRRRLGEELAPDLAEAREAYPWLRDPGAYARHDAADAEATVGRAVGELYNLAQLEVLHRANLIATGQFGQLGAFERALANKEDEG</sequence>
<dbReference type="PANTHER" id="PTHR30204">
    <property type="entry name" value="REDOX-CYCLING DRUG-SENSING TRANSCRIPTIONAL ACTIVATOR SOXR"/>
    <property type="match status" value="1"/>
</dbReference>
<dbReference type="InterPro" id="IPR047057">
    <property type="entry name" value="MerR_fam"/>
</dbReference>
<accession>A0ABZ0V894</accession>
<feature type="domain" description="HTH merR-type" evidence="2">
    <location>
        <begin position="2"/>
        <end position="71"/>
    </location>
</feature>
<evidence type="ECO:0000313" key="3">
    <source>
        <dbReference type="EMBL" id="WQB69851.1"/>
    </source>
</evidence>
<evidence type="ECO:0000259" key="2">
    <source>
        <dbReference type="PROSITE" id="PS50937"/>
    </source>
</evidence>
<dbReference type="SUPFAM" id="SSF46955">
    <property type="entry name" value="Putative DNA-binding domain"/>
    <property type="match status" value="1"/>
</dbReference>
<proteinExistence type="predicted"/>
<organism evidence="3 4">
    <name type="scientific">Microbacterium invictum</name>
    <dbReference type="NCBI Taxonomy" id="515415"/>
    <lineage>
        <taxon>Bacteria</taxon>
        <taxon>Bacillati</taxon>
        <taxon>Actinomycetota</taxon>
        <taxon>Actinomycetes</taxon>
        <taxon>Micrococcales</taxon>
        <taxon>Microbacteriaceae</taxon>
        <taxon>Microbacterium</taxon>
    </lineage>
</organism>
<dbReference type="EMBL" id="CP139779">
    <property type="protein sequence ID" value="WQB69851.1"/>
    <property type="molecule type" value="Genomic_DNA"/>
</dbReference>